<evidence type="ECO:0000313" key="1">
    <source>
        <dbReference type="EMBL" id="KAF2872151.1"/>
    </source>
</evidence>
<gene>
    <name evidence="1" type="ORF">BDV95DRAFT_635984</name>
</gene>
<dbReference type="AlphaFoldDB" id="A0A7C8IAE8"/>
<sequence>MNFAVGTLLGARPHWEALAGTLLAVTSDRGVIVRSNETTSAPPATASLMRAQASVERPSIAAVAGNSRCQTRSSAVRARDEAAVRTVACPSSFVRPKSWGPHGASLVGNWVGQRPNARRWSQRGSKQHQKSINQAAAHANWAAAKTPACRPSAAATTTPQCVPISCMAAGTMASLHGG</sequence>
<dbReference type="Proteomes" id="UP000481861">
    <property type="component" value="Unassembled WGS sequence"/>
</dbReference>
<protein>
    <submittedName>
        <fullName evidence="1">Uncharacterized protein</fullName>
    </submittedName>
</protein>
<accession>A0A7C8IAE8</accession>
<keyword evidence="2" id="KW-1185">Reference proteome</keyword>
<organism evidence="1 2">
    <name type="scientific">Massariosphaeria phaeospora</name>
    <dbReference type="NCBI Taxonomy" id="100035"/>
    <lineage>
        <taxon>Eukaryota</taxon>
        <taxon>Fungi</taxon>
        <taxon>Dikarya</taxon>
        <taxon>Ascomycota</taxon>
        <taxon>Pezizomycotina</taxon>
        <taxon>Dothideomycetes</taxon>
        <taxon>Pleosporomycetidae</taxon>
        <taxon>Pleosporales</taxon>
        <taxon>Pleosporales incertae sedis</taxon>
        <taxon>Massariosphaeria</taxon>
    </lineage>
</organism>
<evidence type="ECO:0000313" key="2">
    <source>
        <dbReference type="Proteomes" id="UP000481861"/>
    </source>
</evidence>
<name>A0A7C8IAE8_9PLEO</name>
<dbReference type="EMBL" id="JAADJZ010000010">
    <property type="protein sequence ID" value="KAF2872151.1"/>
    <property type="molecule type" value="Genomic_DNA"/>
</dbReference>
<reference evidence="1 2" key="1">
    <citation type="submission" date="2020-01" db="EMBL/GenBank/DDBJ databases">
        <authorList>
            <consortium name="DOE Joint Genome Institute"/>
            <person name="Haridas S."/>
            <person name="Albert R."/>
            <person name="Binder M."/>
            <person name="Bloem J."/>
            <person name="Labutti K."/>
            <person name="Salamov A."/>
            <person name="Andreopoulos B."/>
            <person name="Baker S.E."/>
            <person name="Barry K."/>
            <person name="Bills G."/>
            <person name="Bluhm B.H."/>
            <person name="Cannon C."/>
            <person name="Castanera R."/>
            <person name="Culley D.E."/>
            <person name="Daum C."/>
            <person name="Ezra D."/>
            <person name="Gonzalez J.B."/>
            <person name="Henrissat B."/>
            <person name="Kuo A."/>
            <person name="Liang C."/>
            <person name="Lipzen A."/>
            <person name="Lutzoni F."/>
            <person name="Magnuson J."/>
            <person name="Mondo S."/>
            <person name="Nolan M."/>
            <person name="Ohm R."/>
            <person name="Pangilinan J."/>
            <person name="Park H.-J.H."/>
            <person name="Ramirez L."/>
            <person name="Alfaro M."/>
            <person name="Sun H."/>
            <person name="Tritt A."/>
            <person name="Yoshinaga Y."/>
            <person name="Zwiers L.-H.L."/>
            <person name="Turgeon B.G."/>
            <person name="Goodwin S.B."/>
            <person name="Spatafora J.W."/>
            <person name="Crous P.W."/>
            <person name="Grigoriev I.V."/>
        </authorList>
    </citation>
    <scope>NUCLEOTIDE SEQUENCE [LARGE SCALE GENOMIC DNA]</scope>
    <source>
        <strain evidence="1 2">CBS 611.86</strain>
    </source>
</reference>
<proteinExistence type="predicted"/>
<comment type="caution">
    <text evidence="1">The sequence shown here is derived from an EMBL/GenBank/DDBJ whole genome shotgun (WGS) entry which is preliminary data.</text>
</comment>